<dbReference type="Proteomes" id="UP001219037">
    <property type="component" value="Chromosome"/>
</dbReference>
<feature type="domain" description="YgjP-like metallopeptidase" evidence="1">
    <location>
        <begin position="67"/>
        <end position="122"/>
    </location>
</feature>
<reference evidence="2 3" key="1">
    <citation type="submission" date="2023-04" db="EMBL/GenBank/DDBJ databases">
        <title>Funneling lignin-derived compounds into biodiesel using alkali-halophilic Citricoccus sp. P2.</title>
        <authorList>
            <person name="Luo C.-B."/>
        </authorList>
    </citation>
    <scope>NUCLEOTIDE SEQUENCE [LARGE SCALE GENOMIC DNA]</scope>
    <source>
        <strain evidence="2 3">P2</strain>
    </source>
</reference>
<dbReference type="PANTHER" id="PTHR30399">
    <property type="entry name" value="UNCHARACTERIZED PROTEIN YGJP"/>
    <property type="match status" value="1"/>
</dbReference>
<proteinExistence type="predicted"/>
<dbReference type="EMBL" id="CP121252">
    <property type="protein sequence ID" value="WFP15660.1"/>
    <property type="molecule type" value="Genomic_DNA"/>
</dbReference>
<dbReference type="RefSeq" id="WP_278156582.1">
    <property type="nucleotide sequence ID" value="NZ_CP121252.1"/>
</dbReference>
<evidence type="ECO:0000313" key="2">
    <source>
        <dbReference type="EMBL" id="WFP15660.1"/>
    </source>
</evidence>
<evidence type="ECO:0000313" key="3">
    <source>
        <dbReference type="Proteomes" id="UP001219037"/>
    </source>
</evidence>
<name>A0ABY8H3L1_9MICC</name>
<dbReference type="CDD" id="cd07344">
    <property type="entry name" value="M48_yhfN_like"/>
    <property type="match status" value="1"/>
</dbReference>
<keyword evidence="3" id="KW-1185">Reference proteome</keyword>
<gene>
    <name evidence="2" type="ORF">P8192_09635</name>
</gene>
<dbReference type="Gene3D" id="3.30.2010.10">
    <property type="entry name" value="Metalloproteases ('zincins'), catalytic domain"/>
    <property type="match status" value="1"/>
</dbReference>
<sequence length="173" mass="19298">MIEISVPMRLSRAQVTASVERMVTKMQRRVEARHDSDPELHLRARQLSATWLGGSVEPTEVVWSTRQVNSWGSCSSATGRIRISAKLKRMPQWVQDGVLIHELAHLKYPNHGPEFQAFASQYPQLAEAMAFLEGVTFATELTLDGAAEYGGIASLNDDAEEDQDQGQDQLWSS</sequence>
<organism evidence="2 3">
    <name type="scientific">Citricoccus muralis</name>
    <dbReference type="NCBI Taxonomy" id="169134"/>
    <lineage>
        <taxon>Bacteria</taxon>
        <taxon>Bacillati</taxon>
        <taxon>Actinomycetota</taxon>
        <taxon>Actinomycetes</taxon>
        <taxon>Micrococcales</taxon>
        <taxon>Micrococcaceae</taxon>
        <taxon>Citricoccus</taxon>
    </lineage>
</organism>
<dbReference type="InterPro" id="IPR002725">
    <property type="entry name" value="YgjP-like_metallopeptidase"/>
</dbReference>
<dbReference type="InterPro" id="IPR053136">
    <property type="entry name" value="UTP_pyrophosphatase-like"/>
</dbReference>
<protein>
    <submittedName>
        <fullName evidence="2">M48 family metallopeptidase</fullName>
    </submittedName>
</protein>
<accession>A0ABY8H3L1</accession>
<evidence type="ECO:0000259" key="1">
    <source>
        <dbReference type="Pfam" id="PF01863"/>
    </source>
</evidence>
<dbReference type="PANTHER" id="PTHR30399:SF1">
    <property type="entry name" value="UTP PYROPHOSPHATASE"/>
    <property type="match status" value="1"/>
</dbReference>
<dbReference type="Pfam" id="PF01863">
    <property type="entry name" value="YgjP-like"/>
    <property type="match status" value="1"/>
</dbReference>